<keyword evidence="2" id="KW-0812">Transmembrane</keyword>
<dbReference type="EMBL" id="CAUYUJ010008225">
    <property type="protein sequence ID" value="CAK0823249.1"/>
    <property type="molecule type" value="Genomic_DNA"/>
</dbReference>
<feature type="domain" description="Helicase C-terminal" evidence="3">
    <location>
        <begin position="303"/>
        <end position="394"/>
    </location>
</feature>
<reference evidence="4" key="1">
    <citation type="submission" date="2023-10" db="EMBL/GenBank/DDBJ databases">
        <authorList>
            <person name="Chen Y."/>
            <person name="Shah S."/>
            <person name="Dougan E. K."/>
            <person name="Thang M."/>
            <person name="Chan C."/>
        </authorList>
    </citation>
    <scope>NUCLEOTIDE SEQUENCE [LARGE SCALE GENOMIC DNA]</scope>
</reference>
<dbReference type="Proteomes" id="UP001189429">
    <property type="component" value="Unassembled WGS sequence"/>
</dbReference>
<sequence>MSYIPRCSGISTQPCTVDYPRVSSGILKFLPFDIGGQERDLSSEWWTLPVEMGTPFLARPPSRRLFNLTMGLPRAHQKLRSSVRTKLLISMLSKPFISLPRTCKVTVLSSSILTLSFIMIALGQLSLSMSKGLSDPSDLFDAAVAATWDQHDEAADHVHPGIPPGPAGPAACPAGVAEAVPHDLRGGHVLRSEDDGGCRGDLPTERPRDEGQQALGSLAGIWKSCSPPNTSSTFILGICKSLAEDSATDPPGKNNAGSFGLEVERVIDAETHVESEPWLRGPLIYRAQLEERGENEKMLGILGTLAAHRVVVLVKSERRASALAMVLEKCSFPSIALRSRASQEDQLSRHPREPDIRIIVCTNLVDSGVAAEKINAIINYDLPAVLDYYLHCVGGWESISIIGLVFFFFFGYRQRCRRSGYNPAPASGQLLRFGL</sequence>
<accession>A0ABN9RXG2</accession>
<evidence type="ECO:0000256" key="2">
    <source>
        <dbReference type="SAM" id="Phobius"/>
    </source>
</evidence>
<dbReference type="InterPro" id="IPR001650">
    <property type="entry name" value="Helicase_C-like"/>
</dbReference>
<dbReference type="EMBL" id="CAUYUJ010009275">
    <property type="protein sequence ID" value="CAK0826280.1"/>
    <property type="molecule type" value="Genomic_DNA"/>
</dbReference>
<feature type="transmembrane region" description="Helical" evidence="2">
    <location>
        <begin position="388"/>
        <end position="410"/>
    </location>
</feature>
<proteinExistence type="predicted"/>
<gene>
    <name evidence="4" type="ORF">PCOR1329_LOCUS24059</name>
    <name evidence="5" type="ORF">PCOR1329_LOCUS26199</name>
</gene>
<comment type="caution">
    <text evidence="4">The sequence shown here is derived from an EMBL/GenBank/DDBJ whole genome shotgun (WGS) entry which is preliminary data.</text>
</comment>
<evidence type="ECO:0000256" key="1">
    <source>
        <dbReference type="SAM" id="MobiDB-lite"/>
    </source>
</evidence>
<keyword evidence="2" id="KW-1133">Transmembrane helix</keyword>
<dbReference type="SUPFAM" id="SSF52540">
    <property type="entry name" value="P-loop containing nucleoside triphosphate hydrolases"/>
    <property type="match status" value="1"/>
</dbReference>
<organism evidence="4 6">
    <name type="scientific">Prorocentrum cordatum</name>
    <dbReference type="NCBI Taxonomy" id="2364126"/>
    <lineage>
        <taxon>Eukaryota</taxon>
        <taxon>Sar</taxon>
        <taxon>Alveolata</taxon>
        <taxon>Dinophyceae</taxon>
        <taxon>Prorocentrales</taxon>
        <taxon>Prorocentraceae</taxon>
        <taxon>Prorocentrum</taxon>
    </lineage>
</organism>
<name>A0ABN9RXG2_9DINO</name>
<feature type="region of interest" description="Disordered" evidence="1">
    <location>
        <begin position="188"/>
        <end position="211"/>
    </location>
</feature>
<evidence type="ECO:0000313" key="5">
    <source>
        <dbReference type="EMBL" id="CAK0826280.1"/>
    </source>
</evidence>
<keyword evidence="6" id="KW-1185">Reference proteome</keyword>
<dbReference type="Pfam" id="PF00271">
    <property type="entry name" value="Helicase_C"/>
    <property type="match status" value="1"/>
</dbReference>
<dbReference type="Gene3D" id="3.40.50.300">
    <property type="entry name" value="P-loop containing nucleotide triphosphate hydrolases"/>
    <property type="match status" value="1"/>
</dbReference>
<protein>
    <recommendedName>
        <fullName evidence="3">Helicase C-terminal domain-containing protein</fullName>
    </recommendedName>
</protein>
<evidence type="ECO:0000313" key="4">
    <source>
        <dbReference type="EMBL" id="CAK0823249.1"/>
    </source>
</evidence>
<evidence type="ECO:0000259" key="3">
    <source>
        <dbReference type="Pfam" id="PF00271"/>
    </source>
</evidence>
<dbReference type="InterPro" id="IPR027417">
    <property type="entry name" value="P-loop_NTPase"/>
</dbReference>
<keyword evidence="2" id="KW-0472">Membrane</keyword>
<evidence type="ECO:0000313" key="6">
    <source>
        <dbReference type="Proteomes" id="UP001189429"/>
    </source>
</evidence>